<evidence type="ECO:0000313" key="2">
    <source>
        <dbReference type="Proteomes" id="UP001497700"/>
    </source>
</evidence>
<evidence type="ECO:0000313" key="1">
    <source>
        <dbReference type="EMBL" id="KAI4865453.1"/>
    </source>
</evidence>
<accession>A0ACB9Z2J8</accession>
<dbReference type="EMBL" id="MU393472">
    <property type="protein sequence ID" value="KAI4865453.1"/>
    <property type="molecule type" value="Genomic_DNA"/>
</dbReference>
<protein>
    <submittedName>
        <fullName evidence="1">Uncharacterized protein</fullName>
    </submittedName>
</protein>
<gene>
    <name evidence="1" type="ORF">F4820DRAFT_448087</name>
</gene>
<comment type="caution">
    <text evidence="1">The sequence shown here is derived from an EMBL/GenBank/DDBJ whole genome shotgun (WGS) entry which is preliminary data.</text>
</comment>
<reference evidence="1 2" key="1">
    <citation type="journal article" date="2022" name="New Phytol.">
        <title>Ecological generalism drives hyperdiversity of secondary metabolite gene clusters in xylarialean endophytes.</title>
        <authorList>
            <person name="Franco M.E.E."/>
            <person name="Wisecaver J.H."/>
            <person name="Arnold A.E."/>
            <person name="Ju Y.M."/>
            <person name="Slot J.C."/>
            <person name="Ahrendt S."/>
            <person name="Moore L.P."/>
            <person name="Eastman K.E."/>
            <person name="Scott K."/>
            <person name="Konkel Z."/>
            <person name="Mondo S.J."/>
            <person name="Kuo A."/>
            <person name="Hayes R.D."/>
            <person name="Haridas S."/>
            <person name="Andreopoulos B."/>
            <person name="Riley R."/>
            <person name="LaButti K."/>
            <person name="Pangilinan J."/>
            <person name="Lipzen A."/>
            <person name="Amirebrahimi M."/>
            <person name="Yan J."/>
            <person name="Adam C."/>
            <person name="Keymanesh K."/>
            <person name="Ng V."/>
            <person name="Louie K."/>
            <person name="Northen T."/>
            <person name="Drula E."/>
            <person name="Henrissat B."/>
            <person name="Hsieh H.M."/>
            <person name="Youens-Clark K."/>
            <person name="Lutzoni F."/>
            <person name="Miadlikowska J."/>
            <person name="Eastwood D.C."/>
            <person name="Hamelin R.C."/>
            <person name="Grigoriev I.V."/>
            <person name="U'Ren J.M."/>
        </authorList>
    </citation>
    <scope>NUCLEOTIDE SEQUENCE [LARGE SCALE GENOMIC DNA]</scope>
    <source>
        <strain evidence="1 2">CBS 119005</strain>
    </source>
</reference>
<dbReference type="Proteomes" id="UP001497700">
    <property type="component" value="Unassembled WGS sequence"/>
</dbReference>
<proteinExistence type="predicted"/>
<keyword evidence="2" id="KW-1185">Reference proteome</keyword>
<sequence length="820" mass="93582">MPDQAKGPRLKGKARKSAKEASMKAMGANTRLYTVTTKQLRDQIDLVAKSKRISNPMPRYIYKALDTAIKQRKVANAWFEEAKSVDPASLEGHRYFVDILQRAIDKLPIANERENSNWANSKTNVSSEEKKVTASMRNAFESLEVEDVLEDEALEEETTKPNRGNRTPRMSEANDRYQLEVDSQAELRHMVYFFFQDLQQLRDELKKIWTQFYNGDMHLIAATILTSQCIEIVRQAEAAVHEFYTSVNKESQQTYKDLYGIVCKEESLEITALGEFVFLPTGRILSKIAQHATTEIWPALLPPVRAEYRESRPELLDDPRMKEFEKQDEFTCQVCIDMMADDLLRQSCDDPLGYIFKPEDSAFAAFRELWTKRIVTTRMVFTAQILWDIHNIPSSKGISGLTVMKSAAEKLQSSFKFSERTDGGKTELRIENLPWDDKGHIDLVLRIYKRMKAHLNEPAFFPKSKQALLSLNTPQGQQDQQSQHGQQDDTSTVFEDLFLQVNPLHVKLEELVQQADGPVQPNRDISFLIKANPLYAGTILMDVTSMVELDGINVENCQLSITLISHLYNALDKLGLGDTRWPELEKVIQVHAKPIFADDVPSSPKDFLSRFDYRMADLTHDSRHRREQKRWELRTTSTTQALRAFFESEITLPQLMHTLTSQAEAALHGGNMTSSQKGRHAAKGKGYRRLPLETLSALREHIEAAIPVMEINYIKLTQQCSPLILDIKNRMIAKIDTEQRATFNYKRYDPRKDIRLILEEAYICTEIMNVLDKASKRSPTNLEGLMPTVQRVPIVMECLAAEISRQSLEAQGGLGGGKAE</sequence>
<name>A0ACB9Z2J8_9PEZI</name>
<organism evidence="1 2">
    <name type="scientific">Hypoxylon rubiginosum</name>
    <dbReference type="NCBI Taxonomy" id="110542"/>
    <lineage>
        <taxon>Eukaryota</taxon>
        <taxon>Fungi</taxon>
        <taxon>Dikarya</taxon>
        <taxon>Ascomycota</taxon>
        <taxon>Pezizomycotina</taxon>
        <taxon>Sordariomycetes</taxon>
        <taxon>Xylariomycetidae</taxon>
        <taxon>Xylariales</taxon>
        <taxon>Hypoxylaceae</taxon>
        <taxon>Hypoxylon</taxon>
    </lineage>
</organism>